<dbReference type="InterPro" id="IPR012675">
    <property type="entry name" value="Beta-grasp_dom_sf"/>
</dbReference>
<dbReference type="InterPro" id="IPR001041">
    <property type="entry name" value="2Fe-2S_ferredoxin-type"/>
</dbReference>
<evidence type="ECO:0000256" key="4">
    <source>
        <dbReference type="ARBA" id="ARBA00023004"/>
    </source>
</evidence>
<protein>
    <submittedName>
        <fullName evidence="8">2Fe-2S iron-sulfur cluster-binding protein</fullName>
    </submittedName>
</protein>
<comment type="cofactor">
    <cofactor evidence="6">
        <name>[2Fe-2S] cluster</name>
        <dbReference type="ChEBI" id="CHEBI:190135"/>
    </cofactor>
</comment>
<dbReference type="PRINTS" id="PR00355">
    <property type="entry name" value="ADRENODOXIN"/>
</dbReference>
<reference evidence="8" key="1">
    <citation type="submission" date="2023-03" db="EMBL/GenBank/DDBJ databases">
        <title>Andean soil-derived lignocellulolytic bacterial consortium as a source of novel taxa and putative plastic-active enzymes.</title>
        <authorList>
            <person name="Diaz-Garcia L."/>
            <person name="Chuvochina M."/>
            <person name="Feuerriegel G."/>
            <person name="Bunk B."/>
            <person name="Sproer C."/>
            <person name="Streit W.R."/>
            <person name="Rodriguez L.M."/>
            <person name="Overmann J."/>
            <person name="Jimenez D.J."/>
        </authorList>
    </citation>
    <scope>NUCLEOTIDE SEQUENCE</scope>
    <source>
        <strain evidence="8">MAG 833</strain>
    </source>
</reference>
<keyword evidence="2" id="KW-0001">2Fe-2S</keyword>
<dbReference type="PANTHER" id="PTHR23426">
    <property type="entry name" value="FERREDOXIN/ADRENODOXIN"/>
    <property type="match status" value="1"/>
</dbReference>
<dbReference type="Pfam" id="PF00111">
    <property type="entry name" value="Fer2"/>
    <property type="match status" value="1"/>
</dbReference>
<evidence type="ECO:0000256" key="5">
    <source>
        <dbReference type="ARBA" id="ARBA00023014"/>
    </source>
</evidence>
<evidence type="ECO:0000259" key="7">
    <source>
        <dbReference type="PROSITE" id="PS51085"/>
    </source>
</evidence>
<evidence type="ECO:0000313" key="9">
    <source>
        <dbReference type="Proteomes" id="UP001213664"/>
    </source>
</evidence>
<dbReference type="GO" id="GO:0051537">
    <property type="term" value="F:2 iron, 2 sulfur cluster binding"/>
    <property type="evidence" value="ECO:0007669"/>
    <property type="project" value="UniProtKB-KW"/>
</dbReference>
<feature type="domain" description="2Fe-2S ferredoxin-type" evidence="7">
    <location>
        <begin position="2"/>
        <end position="105"/>
    </location>
</feature>
<name>A0AAJ5X3T6_9CAUL</name>
<dbReference type="GO" id="GO:0046872">
    <property type="term" value="F:metal ion binding"/>
    <property type="evidence" value="ECO:0007669"/>
    <property type="project" value="UniProtKB-KW"/>
</dbReference>
<keyword evidence="4" id="KW-0408">Iron</keyword>
<gene>
    <name evidence="8" type="ORF">P0Y50_07680</name>
</gene>
<dbReference type="SUPFAM" id="SSF54292">
    <property type="entry name" value="2Fe-2S ferredoxin-like"/>
    <property type="match status" value="1"/>
</dbReference>
<evidence type="ECO:0000256" key="1">
    <source>
        <dbReference type="ARBA" id="ARBA00010914"/>
    </source>
</evidence>
<dbReference type="Proteomes" id="UP001213664">
    <property type="component" value="Chromosome"/>
</dbReference>
<evidence type="ECO:0000256" key="6">
    <source>
        <dbReference type="ARBA" id="ARBA00034078"/>
    </source>
</evidence>
<dbReference type="EMBL" id="CP119326">
    <property type="protein sequence ID" value="WEK41474.1"/>
    <property type="molecule type" value="Genomic_DNA"/>
</dbReference>
<comment type="similarity">
    <text evidence="1">Belongs to the adrenodoxin/putidaredoxin family.</text>
</comment>
<dbReference type="AlphaFoldDB" id="A0AAJ5X3T6"/>
<dbReference type="CDD" id="cd00207">
    <property type="entry name" value="fer2"/>
    <property type="match status" value="1"/>
</dbReference>
<accession>A0AAJ5X3T6</accession>
<sequence>MVQVHIIDANGETRTLEGRDGQDLMSLAVNNDVAGIVGECGGDLSCGTCHVHVEREWMEAVGPAGADEHDMLEVVEDLQPNSRLCCQLTLSPALNGLTVRAAANS</sequence>
<proteinExistence type="inferred from homology"/>
<evidence type="ECO:0000313" key="8">
    <source>
        <dbReference type="EMBL" id="WEK41474.1"/>
    </source>
</evidence>
<dbReference type="InterPro" id="IPR001055">
    <property type="entry name" value="Adrenodoxin-like"/>
</dbReference>
<dbReference type="GO" id="GO:0140647">
    <property type="term" value="P:P450-containing electron transport chain"/>
    <property type="evidence" value="ECO:0007669"/>
    <property type="project" value="InterPro"/>
</dbReference>
<dbReference type="GO" id="GO:0009055">
    <property type="term" value="F:electron transfer activity"/>
    <property type="evidence" value="ECO:0007669"/>
    <property type="project" value="TreeGrafter"/>
</dbReference>
<dbReference type="PANTHER" id="PTHR23426:SF65">
    <property type="entry name" value="FERREDOXIN-2, MITOCHONDRIAL"/>
    <property type="match status" value="1"/>
</dbReference>
<evidence type="ECO:0000256" key="3">
    <source>
        <dbReference type="ARBA" id="ARBA00022723"/>
    </source>
</evidence>
<organism evidence="8 9">
    <name type="scientific">Candidatus Brevundimonas colombiensis</name>
    <dbReference type="NCBI Taxonomy" id="3121376"/>
    <lineage>
        <taxon>Bacteria</taxon>
        <taxon>Pseudomonadati</taxon>
        <taxon>Pseudomonadota</taxon>
        <taxon>Alphaproteobacteria</taxon>
        <taxon>Caulobacterales</taxon>
        <taxon>Caulobacteraceae</taxon>
        <taxon>Brevundimonas</taxon>
    </lineage>
</organism>
<evidence type="ECO:0000256" key="2">
    <source>
        <dbReference type="ARBA" id="ARBA00022714"/>
    </source>
</evidence>
<keyword evidence="5" id="KW-0411">Iron-sulfur</keyword>
<keyword evidence="3" id="KW-0479">Metal-binding</keyword>
<dbReference type="Gene3D" id="3.10.20.30">
    <property type="match status" value="1"/>
</dbReference>
<dbReference type="PROSITE" id="PS51085">
    <property type="entry name" value="2FE2S_FER_2"/>
    <property type="match status" value="1"/>
</dbReference>
<dbReference type="InterPro" id="IPR036010">
    <property type="entry name" value="2Fe-2S_ferredoxin-like_sf"/>
</dbReference>